<dbReference type="Gene3D" id="2.60.40.10">
    <property type="entry name" value="Immunoglobulins"/>
    <property type="match status" value="2"/>
</dbReference>
<proteinExistence type="predicted"/>
<dbReference type="STRING" id="36166.T1GF13"/>
<evidence type="ECO:0000313" key="3">
    <source>
        <dbReference type="Proteomes" id="UP000015102"/>
    </source>
</evidence>
<dbReference type="HOGENOM" id="CLU_2419407_0_0_1"/>
<sequence>MAKNFSEPDNQSLSILTITIKKEDNGKIITCRAENQFIYDSMIEDKFKLNVHYAPTADIEMGQSLNPNEIKEGADVYFSCSIESNPKPYKMFWYRN</sequence>
<dbReference type="EMBL" id="CAQQ02393771">
    <property type="status" value="NOT_ANNOTATED_CDS"/>
    <property type="molecule type" value="Genomic_DNA"/>
</dbReference>
<dbReference type="PROSITE" id="PS50835">
    <property type="entry name" value="IG_LIKE"/>
    <property type="match status" value="1"/>
</dbReference>
<dbReference type="InterPro" id="IPR007110">
    <property type="entry name" value="Ig-like_dom"/>
</dbReference>
<evidence type="ECO:0000313" key="2">
    <source>
        <dbReference type="EnsemblMetazoa" id="MESCA001941-PA"/>
    </source>
</evidence>
<evidence type="ECO:0000259" key="1">
    <source>
        <dbReference type="PROSITE" id="PS50835"/>
    </source>
</evidence>
<protein>
    <recommendedName>
        <fullName evidence="1">Ig-like domain-containing protein</fullName>
    </recommendedName>
</protein>
<reference evidence="2" key="2">
    <citation type="submission" date="2015-06" db="UniProtKB">
        <authorList>
            <consortium name="EnsemblMetazoa"/>
        </authorList>
    </citation>
    <scope>IDENTIFICATION</scope>
</reference>
<dbReference type="Proteomes" id="UP000015102">
    <property type="component" value="Unassembled WGS sequence"/>
</dbReference>
<dbReference type="OMA" id="ADIEMGQ"/>
<organism evidence="2 3">
    <name type="scientific">Megaselia scalaris</name>
    <name type="common">Humpbacked fly</name>
    <name type="synonym">Phora scalaris</name>
    <dbReference type="NCBI Taxonomy" id="36166"/>
    <lineage>
        <taxon>Eukaryota</taxon>
        <taxon>Metazoa</taxon>
        <taxon>Ecdysozoa</taxon>
        <taxon>Arthropoda</taxon>
        <taxon>Hexapoda</taxon>
        <taxon>Insecta</taxon>
        <taxon>Pterygota</taxon>
        <taxon>Neoptera</taxon>
        <taxon>Endopterygota</taxon>
        <taxon>Diptera</taxon>
        <taxon>Brachycera</taxon>
        <taxon>Muscomorpha</taxon>
        <taxon>Platypezoidea</taxon>
        <taxon>Phoridae</taxon>
        <taxon>Megaseliini</taxon>
        <taxon>Megaselia</taxon>
    </lineage>
</organism>
<reference evidence="3" key="1">
    <citation type="submission" date="2013-02" db="EMBL/GenBank/DDBJ databases">
        <authorList>
            <person name="Hughes D."/>
        </authorList>
    </citation>
    <scope>NUCLEOTIDE SEQUENCE</scope>
    <source>
        <strain>Durham</strain>
        <strain evidence="3">NC isolate 2 -- Noor lab</strain>
    </source>
</reference>
<dbReference type="SUPFAM" id="SSF48726">
    <property type="entry name" value="Immunoglobulin"/>
    <property type="match status" value="2"/>
</dbReference>
<dbReference type="InterPro" id="IPR036179">
    <property type="entry name" value="Ig-like_dom_sf"/>
</dbReference>
<dbReference type="AlphaFoldDB" id="T1GF13"/>
<accession>T1GF13</accession>
<dbReference type="EMBL" id="CAQQ02393768">
    <property type="status" value="NOT_ANNOTATED_CDS"/>
    <property type="molecule type" value="Genomic_DNA"/>
</dbReference>
<keyword evidence="3" id="KW-1185">Reference proteome</keyword>
<feature type="domain" description="Ig-like" evidence="1">
    <location>
        <begin position="55"/>
        <end position="96"/>
    </location>
</feature>
<dbReference type="InterPro" id="IPR013783">
    <property type="entry name" value="Ig-like_fold"/>
</dbReference>
<dbReference type="PANTHER" id="PTHR23278">
    <property type="entry name" value="SIDESTEP PROTEIN"/>
    <property type="match status" value="1"/>
</dbReference>
<dbReference type="EMBL" id="CAQQ02393770">
    <property type="status" value="NOT_ANNOTATED_CDS"/>
    <property type="molecule type" value="Genomic_DNA"/>
</dbReference>
<dbReference type="EnsemblMetazoa" id="MESCA001941-RA">
    <property type="protein sequence ID" value="MESCA001941-PA"/>
    <property type="gene ID" value="MESCA001941"/>
</dbReference>
<dbReference type="EMBL" id="CAQQ02393769">
    <property type="status" value="NOT_ANNOTATED_CDS"/>
    <property type="molecule type" value="Genomic_DNA"/>
</dbReference>
<name>T1GF13_MEGSC</name>
<dbReference type="PANTHER" id="PTHR23278:SF28">
    <property type="entry name" value="SIDESTEP IV, ISOFORM C"/>
    <property type="match status" value="1"/>
</dbReference>